<evidence type="ECO:0000313" key="8">
    <source>
        <dbReference type="EMBL" id="RTE64823.1"/>
    </source>
</evidence>
<evidence type="ECO:0000256" key="4">
    <source>
        <dbReference type="ARBA" id="ARBA00022763"/>
    </source>
</evidence>
<dbReference type="InterPro" id="IPR012340">
    <property type="entry name" value="NA-bd_OB-fold"/>
</dbReference>
<dbReference type="GO" id="GO:0003910">
    <property type="term" value="F:DNA ligase (ATP) activity"/>
    <property type="evidence" value="ECO:0007669"/>
    <property type="project" value="UniProtKB-EC"/>
</dbReference>
<sequence>MLNRNSHGAFQRLLLISLLMISLGWADKSFADKPKLQLATVYHAGLDVSDYWVSEKLDGVRGYWDGKQLLTRQGYRIHAPDWFTQVLPEQPLDGELWIGRGKFNAVSSLVRSASTEASQGQADRWRRVKFMLFDLPQFPGTFTQRLQQLGQLVDEIDRDWVQLIDQRRVSDDSTLMAWLKQVVADDGEGLMLHHQDALYQSGRSAQLLKLKLWQDAEAKVIGHQPGKGKYVGMLGALLVETPTGIRFKLGSGFTDQQRQHPPAIGSIVTYKYTGVSAKGVPRFASFMRVRQP</sequence>
<dbReference type="InterPro" id="IPR012310">
    <property type="entry name" value="DNA_ligase_ATP-dep_cent"/>
</dbReference>
<dbReference type="CDD" id="cd07896">
    <property type="entry name" value="Adenylation_kDNA_ligase_like"/>
    <property type="match status" value="1"/>
</dbReference>
<organism evidence="8 9">
    <name type="scientific">Amphritea opalescens</name>
    <dbReference type="NCBI Taxonomy" id="2490544"/>
    <lineage>
        <taxon>Bacteria</taxon>
        <taxon>Pseudomonadati</taxon>
        <taxon>Pseudomonadota</taxon>
        <taxon>Gammaproteobacteria</taxon>
        <taxon>Oceanospirillales</taxon>
        <taxon>Oceanospirillaceae</taxon>
        <taxon>Amphritea</taxon>
    </lineage>
</organism>
<feature type="domain" description="ATP-dependent DNA ligase family profile" evidence="7">
    <location>
        <begin position="141"/>
        <end position="243"/>
    </location>
</feature>
<keyword evidence="4" id="KW-0227">DNA damage</keyword>
<evidence type="ECO:0000256" key="1">
    <source>
        <dbReference type="ARBA" id="ARBA00001968"/>
    </source>
</evidence>
<evidence type="ECO:0000259" key="7">
    <source>
        <dbReference type="PROSITE" id="PS50160"/>
    </source>
</evidence>
<dbReference type="Gene3D" id="3.30.1490.70">
    <property type="match status" value="1"/>
</dbReference>
<dbReference type="SUPFAM" id="SSF56091">
    <property type="entry name" value="DNA ligase/mRNA capping enzyme, catalytic domain"/>
    <property type="match status" value="1"/>
</dbReference>
<keyword evidence="3" id="KW-0235">DNA replication</keyword>
<dbReference type="GO" id="GO:0006310">
    <property type="term" value="P:DNA recombination"/>
    <property type="evidence" value="ECO:0007669"/>
    <property type="project" value="InterPro"/>
</dbReference>
<comment type="catalytic activity">
    <reaction evidence="6">
        <text>ATP + (deoxyribonucleotide)n-3'-hydroxyl + 5'-phospho-(deoxyribonucleotide)m = (deoxyribonucleotide)n+m + AMP + diphosphate.</text>
        <dbReference type="EC" id="6.5.1.1"/>
    </reaction>
</comment>
<dbReference type="Gene3D" id="2.40.50.140">
    <property type="entry name" value="Nucleic acid-binding proteins"/>
    <property type="match status" value="1"/>
</dbReference>
<dbReference type="Proteomes" id="UP000283087">
    <property type="component" value="Unassembled WGS sequence"/>
</dbReference>
<dbReference type="NCBIfam" id="NF006592">
    <property type="entry name" value="PRK09125.1"/>
    <property type="match status" value="1"/>
</dbReference>
<dbReference type="SUPFAM" id="SSF50249">
    <property type="entry name" value="Nucleic acid-binding proteins"/>
    <property type="match status" value="1"/>
</dbReference>
<reference evidence="8 9" key="1">
    <citation type="submission" date="2018-11" db="EMBL/GenBank/DDBJ databases">
        <title>The draft genome sequence of Amphritea opalescens ANRC-JH13T.</title>
        <authorList>
            <person name="Fang Z."/>
            <person name="Zhang Y."/>
            <person name="Han X."/>
        </authorList>
    </citation>
    <scope>NUCLEOTIDE SEQUENCE [LARGE SCALE GENOMIC DNA]</scope>
    <source>
        <strain evidence="8 9">ANRC-JH13</strain>
    </source>
</reference>
<dbReference type="GO" id="GO:0006281">
    <property type="term" value="P:DNA repair"/>
    <property type="evidence" value="ECO:0007669"/>
    <property type="project" value="UniProtKB-KW"/>
</dbReference>
<dbReference type="AlphaFoldDB" id="A0A430KN85"/>
<dbReference type="PANTHER" id="PTHR47810:SF1">
    <property type="entry name" value="DNA LIGASE B"/>
    <property type="match status" value="1"/>
</dbReference>
<comment type="cofactor">
    <cofactor evidence="1">
        <name>a divalent metal cation</name>
        <dbReference type="ChEBI" id="CHEBI:60240"/>
    </cofactor>
</comment>
<keyword evidence="2 8" id="KW-0436">Ligase</keyword>
<dbReference type="Pfam" id="PF14743">
    <property type="entry name" value="DNA_ligase_OB_2"/>
    <property type="match status" value="1"/>
</dbReference>
<dbReference type="GO" id="GO:0006260">
    <property type="term" value="P:DNA replication"/>
    <property type="evidence" value="ECO:0007669"/>
    <property type="project" value="UniProtKB-KW"/>
</dbReference>
<evidence type="ECO:0000256" key="2">
    <source>
        <dbReference type="ARBA" id="ARBA00022598"/>
    </source>
</evidence>
<dbReference type="GO" id="GO:0005524">
    <property type="term" value="F:ATP binding"/>
    <property type="evidence" value="ECO:0007669"/>
    <property type="project" value="InterPro"/>
</dbReference>
<evidence type="ECO:0000313" key="9">
    <source>
        <dbReference type="Proteomes" id="UP000283087"/>
    </source>
</evidence>
<dbReference type="Pfam" id="PF01068">
    <property type="entry name" value="DNA_ligase_A_M"/>
    <property type="match status" value="1"/>
</dbReference>
<dbReference type="InterPro" id="IPR029319">
    <property type="entry name" value="DNA_ligase_OB"/>
</dbReference>
<dbReference type="EMBL" id="RQXW01000017">
    <property type="protein sequence ID" value="RTE64823.1"/>
    <property type="molecule type" value="Genomic_DNA"/>
</dbReference>
<dbReference type="OrthoDB" id="9782700at2"/>
<keyword evidence="9" id="KW-1185">Reference proteome</keyword>
<evidence type="ECO:0000256" key="6">
    <source>
        <dbReference type="ARBA" id="ARBA00034003"/>
    </source>
</evidence>
<gene>
    <name evidence="8" type="ORF">EH243_15445</name>
</gene>
<dbReference type="PROSITE" id="PS50160">
    <property type="entry name" value="DNA_LIGASE_A3"/>
    <property type="match status" value="1"/>
</dbReference>
<comment type="caution">
    <text evidence="8">The sequence shown here is derived from an EMBL/GenBank/DDBJ whole genome shotgun (WGS) entry which is preliminary data.</text>
</comment>
<dbReference type="Gene3D" id="3.30.470.30">
    <property type="entry name" value="DNA ligase/mRNA capping enzyme"/>
    <property type="match status" value="1"/>
</dbReference>
<name>A0A430KN85_9GAMM</name>
<accession>A0A430KN85</accession>
<evidence type="ECO:0000256" key="3">
    <source>
        <dbReference type="ARBA" id="ARBA00022705"/>
    </source>
</evidence>
<protein>
    <submittedName>
        <fullName evidence="8">DNA ligase</fullName>
    </submittedName>
</protein>
<keyword evidence="5" id="KW-0234">DNA repair</keyword>
<dbReference type="InterPro" id="IPR050326">
    <property type="entry name" value="NAD_dep_DNA_ligaseB"/>
</dbReference>
<evidence type="ECO:0000256" key="5">
    <source>
        <dbReference type="ARBA" id="ARBA00023204"/>
    </source>
</evidence>
<dbReference type="CDD" id="cd08041">
    <property type="entry name" value="OBF_kDNA_ligase_like"/>
    <property type="match status" value="1"/>
</dbReference>
<dbReference type="PANTHER" id="PTHR47810">
    <property type="entry name" value="DNA LIGASE"/>
    <property type="match status" value="1"/>
</dbReference>
<proteinExistence type="predicted"/>